<comment type="caution">
    <text evidence="8">The sequence shown here is derived from an EMBL/GenBank/DDBJ whole genome shotgun (WGS) entry which is preliminary data.</text>
</comment>
<dbReference type="InterPro" id="IPR012317">
    <property type="entry name" value="Poly(ADP-ribose)pol_cat_dom"/>
</dbReference>
<dbReference type="GO" id="GO:0005737">
    <property type="term" value="C:cytoplasm"/>
    <property type="evidence" value="ECO:0007669"/>
    <property type="project" value="TreeGrafter"/>
</dbReference>
<dbReference type="SUPFAM" id="SSF56399">
    <property type="entry name" value="ADP-ribosylation"/>
    <property type="match status" value="1"/>
</dbReference>
<keyword evidence="5" id="KW-0539">Nucleus</keyword>
<dbReference type="InterPro" id="IPR052056">
    <property type="entry name" value="Mono-ARTD/PARP"/>
</dbReference>
<keyword evidence="4 6" id="KW-0520">NAD</keyword>
<dbReference type="GO" id="GO:0005634">
    <property type="term" value="C:nucleus"/>
    <property type="evidence" value="ECO:0007669"/>
    <property type="project" value="UniProtKB-SubCell"/>
</dbReference>
<reference evidence="8" key="1">
    <citation type="submission" date="2021-02" db="EMBL/GenBank/DDBJ databases">
        <authorList>
            <person name="Nowell W R."/>
        </authorList>
    </citation>
    <scope>NUCLEOTIDE SEQUENCE</scope>
</reference>
<dbReference type="GO" id="GO:0070212">
    <property type="term" value="P:protein poly-ADP-ribosylation"/>
    <property type="evidence" value="ECO:0007669"/>
    <property type="project" value="TreeGrafter"/>
</dbReference>
<proteinExistence type="predicted"/>
<dbReference type="PANTHER" id="PTHR14453:SF107">
    <property type="entry name" value="POLY [ADP-RIBOSE] POLYMERASE"/>
    <property type="match status" value="1"/>
</dbReference>
<evidence type="ECO:0000313" key="8">
    <source>
        <dbReference type="EMBL" id="CAF1551429.1"/>
    </source>
</evidence>
<dbReference type="GO" id="GO:0010629">
    <property type="term" value="P:negative regulation of gene expression"/>
    <property type="evidence" value="ECO:0007669"/>
    <property type="project" value="TreeGrafter"/>
</dbReference>
<dbReference type="GO" id="GO:0003950">
    <property type="term" value="F:NAD+ poly-ADP-ribosyltransferase activity"/>
    <property type="evidence" value="ECO:0007669"/>
    <property type="project" value="UniProtKB-UniRule"/>
</dbReference>
<dbReference type="EC" id="2.4.2.-" evidence="6"/>
<feature type="domain" description="PARP catalytic" evidence="7">
    <location>
        <begin position="386"/>
        <end position="583"/>
    </location>
</feature>
<dbReference type="AlphaFoldDB" id="A0A815WNI4"/>
<evidence type="ECO:0000256" key="5">
    <source>
        <dbReference type="ARBA" id="ARBA00023242"/>
    </source>
</evidence>
<dbReference type="GO" id="GO:1990404">
    <property type="term" value="F:NAD+-protein mono-ADP-ribosyltransferase activity"/>
    <property type="evidence" value="ECO:0007669"/>
    <property type="project" value="TreeGrafter"/>
</dbReference>
<evidence type="ECO:0000256" key="3">
    <source>
        <dbReference type="ARBA" id="ARBA00022679"/>
    </source>
</evidence>
<evidence type="ECO:0000256" key="4">
    <source>
        <dbReference type="ARBA" id="ARBA00023027"/>
    </source>
</evidence>
<evidence type="ECO:0000256" key="6">
    <source>
        <dbReference type="RuleBase" id="RU362114"/>
    </source>
</evidence>
<comment type="subcellular location">
    <subcellularLocation>
        <location evidence="1">Nucleus</location>
    </subcellularLocation>
</comment>
<dbReference type="EMBL" id="CAJNOV010014520">
    <property type="protein sequence ID" value="CAF1551429.1"/>
    <property type="molecule type" value="Genomic_DNA"/>
</dbReference>
<name>A0A815WNI4_9BILA</name>
<evidence type="ECO:0000259" key="7">
    <source>
        <dbReference type="PROSITE" id="PS51059"/>
    </source>
</evidence>
<keyword evidence="3 6" id="KW-0808">Transferase</keyword>
<gene>
    <name evidence="8" type="ORF">CJN711_LOCUS30435</name>
</gene>
<sequence length="583" mass="66885">MPSTILPMTTDSSNAPVFTDLSNNNMVTMDNSLGSTQAPINVLSDVISHGRPRKVTQQQQVLDEIDALSDLDPHSDFNITTSSTAIDSNRHTTDTNNYQHINTDPSHHVSFYDTQQLQQMFPSCYRCNTGIYGNFTNFSMVQKSLSSSSMVAAPRLADQHRLYYQSVLNGNTDIQIDQLRLHNQQMFQLIFADTCTNVDYRIFIIIIEGFVFYSSTTVKEYKSLMKHEMNKFLSSFHSFIKTRASKIINLGLFLRNLSLPCYTIHRLHNTGILFQLLPKVHYCMSSNENYNSIMAVDEYSKHIISPEELRFIDYSMNMKNKPFAGLLNHTKLKQNPAIAVNPTVVSGRTLGLMPNSFPILHSHPITYPYDDNNVYGQKYPLFWKGNNYKNENSKALFESISIDKASAEYLFVQRAFHQTVSDTKTKIAFVERIENPHLWEKFCSHRSYMRRKNDPVNLNETWLFHGTKSDNHHQIMAHGFNRSYCNDYVLYGRGVYFSRHAGYSSLYSDHKDVSFLFLCRVLVGHHVCGSNDIRVPPMMPPPNGKLIQADSTTDGKVPFSIVCTFHDDQNYPEYIITFMNKIA</sequence>
<dbReference type="PROSITE" id="PS51059">
    <property type="entry name" value="PARP_CATALYTIC"/>
    <property type="match status" value="1"/>
</dbReference>
<evidence type="ECO:0000313" key="9">
    <source>
        <dbReference type="Proteomes" id="UP000663855"/>
    </source>
</evidence>
<dbReference type="PANTHER" id="PTHR14453">
    <property type="entry name" value="PARP/ZINC FINGER CCCH TYPE DOMAIN CONTAINING PROTEIN"/>
    <property type="match status" value="1"/>
</dbReference>
<protein>
    <recommendedName>
        <fullName evidence="6">Poly [ADP-ribose] polymerase</fullName>
        <shortName evidence="6">PARP</shortName>
        <ecNumber evidence="6">2.4.2.-</ecNumber>
    </recommendedName>
</protein>
<keyword evidence="2 6" id="KW-0328">Glycosyltransferase</keyword>
<dbReference type="Pfam" id="PF00644">
    <property type="entry name" value="PARP"/>
    <property type="match status" value="1"/>
</dbReference>
<evidence type="ECO:0000256" key="2">
    <source>
        <dbReference type="ARBA" id="ARBA00022676"/>
    </source>
</evidence>
<dbReference type="Proteomes" id="UP000663855">
    <property type="component" value="Unassembled WGS sequence"/>
</dbReference>
<accession>A0A815WNI4</accession>
<dbReference type="GO" id="GO:0003714">
    <property type="term" value="F:transcription corepressor activity"/>
    <property type="evidence" value="ECO:0007669"/>
    <property type="project" value="TreeGrafter"/>
</dbReference>
<evidence type="ECO:0000256" key="1">
    <source>
        <dbReference type="ARBA" id="ARBA00004123"/>
    </source>
</evidence>
<organism evidence="8 9">
    <name type="scientific">Rotaria magnacalcarata</name>
    <dbReference type="NCBI Taxonomy" id="392030"/>
    <lineage>
        <taxon>Eukaryota</taxon>
        <taxon>Metazoa</taxon>
        <taxon>Spiralia</taxon>
        <taxon>Gnathifera</taxon>
        <taxon>Rotifera</taxon>
        <taxon>Eurotatoria</taxon>
        <taxon>Bdelloidea</taxon>
        <taxon>Philodinida</taxon>
        <taxon>Philodinidae</taxon>
        <taxon>Rotaria</taxon>
    </lineage>
</organism>
<dbReference type="Gene3D" id="3.90.228.10">
    <property type="match status" value="1"/>
</dbReference>